<reference evidence="2" key="1">
    <citation type="journal article" date="2020" name="Stud. Mycol.">
        <title>101 Dothideomycetes genomes: a test case for predicting lifestyles and emergence of pathogens.</title>
        <authorList>
            <person name="Haridas S."/>
            <person name="Albert R."/>
            <person name="Binder M."/>
            <person name="Bloem J."/>
            <person name="Labutti K."/>
            <person name="Salamov A."/>
            <person name="Andreopoulos B."/>
            <person name="Baker S."/>
            <person name="Barry K."/>
            <person name="Bills G."/>
            <person name="Bluhm B."/>
            <person name="Cannon C."/>
            <person name="Castanera R."/>
            <person name="Culley D."/>
            <person name="Daum C."/>
            <person name="Ezra D."/>
            <person name="Gonzalez J."/>
            <person name="Henrissat B."/>
            <person name="Kuo A."/>
            <person name="Liang C."/>
            <person name="Lipzen A."/>
            <person name="Lutzoni F."/>
            <person name="Magnuson J."/>
            <person name="Mondo S."/>
            <person name="Nolan M."/>
            <person name="Ohm R."/>
            <person name="Pangilinan J."/>
            <person name="Park H.-J."/>
            <person name="Ramirez L."/>
            <person name="Alfaro M."/>
            <person name="Sun H."/>
            <person name="Tritt A."/>
            <person name="Yoshinaga Y."/>
            <person name="Zwiers L.-H."/>
            <person name="Turgeon B."/>
            <person name="Goodwin S."/>
            <person name="Spatafora J."/>
            <person name="Crous P."/>
            <person name="Grigoriev I."/>
        </authorList>
    </citation>
    <scope>NUCLEOTIDE SEQUENCE</scope>
    <source>
        <strain evidence="2">CBS 207.26</strain>
    </source>
</reference>
<organism evidence="2 3">
    <name type="scientific">Zopfia rhizophila CBS 207.26</name>
    <dbReference type="NCBI Taxonomy" id="1314779"/>
    <lineage>
        <taxon>Eukaryota</taxon>
        <taxon>Fungi</taxon>
        <taxon>Dikarya</taxon>
        <taxon>Ascomycota</taxon>
        <taxon>Pezizomycotina</taxon>
        <taxon>Dothideomycetes</taxon>
        <taxon>Dothideomycetes incertae sedis</taxon>
        <taxon>Zopfiaceae</taxon>
        <taxon>Zopfia</taxon>
    </lineage>
</organism>
<feature type="region of interest" description="Disordered" evidence="1">
    <location>
        <begin position="332"/>
        <end position="364"/>
    </location>
</feature>
<dbReference type="Proteomes" id="UP000800200">
    <property type="component" value="Unassembled WGS sequence"/>
</dbReference>
<feature type="compositionally biased region" description="Acidic residues" evidence="1">
    <location>
        <begin position="256"/>
        <end position="276"/>
    </location>
</feature>
<evidence type="ECO:0000313" key="3">
    <source>
        <dbReference type="Proteomes" id="UP000800200"/>
    </source>
</evidence>
<keyword evidence="3" id="KW-1185">Reference proteome</keyword>
<evidence type="ECO:0000313" key="2">
    <source>
        <dbReference type="EMBL" id="KAF2178272.1"/>
    </source>
</evidence>
<feature type="compositionally biased region" description="Basic and acidic residues" evidence="1">
    <location>
        <begin position="277"/>
        <end position="292"/>
    </location>
</feature>
<dbReference type="AlphaFoldDB" id="A0A6A6DIM9"/>
<name>A0A6A6DIM9_9PEZI</name>
<gene>
    <name evidence="2" type="ORF">K469DRAFT_803528</name>
</gene>
<proteinExistence type="predicted"/>
<feature type="compositionally biased region" description="Basic and acidic residues" evidence="1">
    <location>
        <begin position="228"/>
        <end position="255"/>
    </location>
</feature>
<feature type="compositionally biased region" description="Basic and acidic residues" evidence="1">
    <location>
        <begin position="301"/>
        <end position="315"/>
    </location>
</feature>
<feature type="region of interest" description="Disordered" evidence="1">
    <location>
        <begin position="205"/>
        <end position="315"/>
    </location>
</feature>
<evidence type="ECO:0000256" key="1">
    <source>
        <dbReference type="SAM" id="MobiDB-lite"/>
    </source>
</evidence>
<accession>A0A6A6DIM9</accession>
<protein>
    <submittedName>
        <fullName evidence="2">Uncharacterized protein</fullName>
    </submittedName>
</protein>
<sequence>MGEKYLPNRRAPLKSKTDNTVKKYKEQYSEHSFPPDLRLLCCFDGNKVGFWNRAAKLVEIPEAGEKSKYTANSKKWWDQGFEKEGEGEHLRRYMQHYTHHLEHSKKREALENMQPEPAQIGLCFRNYPDGAQLGIVSHKFLGVMGVGIEEEVRRTLIQMADMDYTTNRYVLRTPKICPDAKEIYSYIKAQGSMLHELIRCFSDRENSQVNGPSPELEDENEVENSSPESEKKEEVQVSGSELKEECEAKESGAEVEKEDPEEDGSDTEAEEEEEDVEKPVEEPVKESIKENEEERDDDKENVESEKGNEVGQVHWEDIKSAPTSLCHLKEKDEQAKKVGISSPIHKQDNDDEYAESEYEESEEDKVAWEKITSVPPGFRHLKKIGPWREG</sequence>
<feature type="compositionally biased region" description="Acidic residues" evidence="1">
    <location>
        <begin position="349"/>
        <end position="363"/>
    </location>
</feature>
<dbReference type="EMBL" id="ML994676">
    <property type="protein sequence ID" value="KAF2178272.1"/>
    <property type="molecule type" value="Genomic_DNA"/>
</dbReference>